<dbReference type="OrthoDB" id="10304399at2759"/>
<feature type="compositionally biased region" description="Basic and acidic residues" evidence="1">
    <location>
        <begin position="22"/>
        <end position="35"/>
    </location>
</feature>
<feature type="compositionally biased region" description="Polar residues" evidence="1">
    <location>
        <begin position="1368"/>
        <end position="1386"/>
    </location>
</feature>
<keyword evidence="3" id="KW-1185">Reference proteome</keyword>
<feature type="region of interest" description="Disordered" evidence="1">
    <location>
        <begin position="22"/>
        <end position="41"/>
    </location>
</feature>
<accession>A0A812XJ73</accession>
<feature type="region of interest" description="Disordered" evidence="1">
    <location>
        <begin position="1366"/>
        <end position="1386"/>
    </location>
</feature>
<comment type="caution">
    <text evidence="2">The sequence shown here is derived from an EMBL/GenBank/DDBJ whole genome shotgun (WGS) entry which is preliminary data.</text>
</comment>
<reference evidence="2" key="1">
    <citation type="submission" date="2021-02" db="EMBL/GenBank/DDBJ databases">
        <authorList>
            <person name="Dougan E. K."/>
            <person name="Rhodes N."/>
            <person name="Thang M."/>
            <person name="Chan C."/>
        </authorList>
    </citation>
    <scope>NUCLEOTIDE SEQUENCE</scope>
</reference>
<proteinExistence type="predicted"/>
<gene>
    <name evidence="2" type="ORF">SNEC2469_LOCUS21127</name>
</gene>
<name>A0A812XJ73_9DINO</name>
<evidence type="ECO:0000313" key="2">
    <source>
        <dbReference type="EMBL" id="CAE7731269.1"/>
    </source>
</evidence>
<organism evidence="2 3">
    <name type="scientific">Symbiodinium necroappetens</name>
    <dbReference type="NCBI Taxonomy" id="1628268"/>
    <lineage>
        <taxon>Eukaryota</taxon>
        <taxon>Sar</taxon>
        <taxon>Alveolata</taxon>
        <taxon>Dinophyceae</taxon>
        <taxon>Suessiales</taxon>
        <taxon>Symbiodiniaceae</taxon>
        <taxon>Symbiodinium</taxon>
    </lineage>
</organism>
<evidence type="ECO:0000313" key="3">
    <source>
        <dbReference type="Proteomes" id="UP000601435"/>
    </source>
</evidence>
<evidence type="ECO:0000256" key="1">
    <source>
        <dbReference type="SAM" id="MobiDB-lite"/>
    </source>
</evidence>
<dbReference type="EMBL" id="CAJNJA010037286">
    <property type="protein sequence ID" value="CAE7731269.1"/>
    <property type="molecule type" value="Genomic_DNA"/>
</dbReference>
<protein>
    <submittedName>
        <fullName evidence="2">Uncharacterized protein</fullName>
    </submittedName>
</protein>
<dbReference type="Proteomes" id="UP000601435">
    <property type="component" value="Unassembled WGS sequence"/>
</dbReference>
<sequence length="1386" mass="152316">MKTKKVVEAVKALAAKKRAEAAARRTKAIKPESQKPVKSGLKSKVLKKTGLKTLAERQLESKVSRTGLRGQKAQKAATRMLQKGSTVVWVVQTPGLNYCVPGSAHVTEDECMLYADWETSQRQQRNATGEWAGFDNYSTESSQYNAGCSLWCYPDESYCGVFYNKLEGMGNNWSSTACKEVTSCRFDELGSCNASIEYANATIVLDSNSTKDIQSNCGAAMELMYCFDQFSCCHELEYRVPARLLEFDIEVCKTMGFSLPECEEPVSFDPNPWQTSWPYTFDPVPGCSSGTESVGWDACKEYAYANGFGFYEDYSRESAEGCFQYTNIDGATAVRYNKMDLEIGNGLMDGAFHFSVCKADSGGYGTGGSSGYGPDMVCSHEKFFECSKEIEAGALLLESLMWKNWTMNDTLATCSAGMEIEMCMYKVDCCFEWEPFLLNVSADLYQYYMSGGLVMCPLVDPSYVEYCSFASTTTTSTQYDGYDDEVFLPPGLNFSSEPMECPANHMRVYDLVHCQAAAQAIGQRVFEETPNDQWPAGCYVYGSMWYFNSGSGGYYDSPSVRLLCEKGCDYQEWEPCNASMTQLGAQYSGYTHKDNLTKDEKMHYCSVTQNGSWCLGHSGCCTSVFPHAIPETFFVIDAWEVCQDVGETLPPLWCAMEEDSDDGYGKGGGYGNGPPDLGDCNLEQAALCALSLIGFGPDAGTTPELCQATNLYYQCLGGAGCCDLVSSAQPTNESELIAAACSGLGEPIVDCEGGDSGSGGECDVFALAECSAGLSSWDAPPTDPNQITEFCEDYKSYWQCQLSYPCCGYIETIVEAQPEVKELEEMATTMCETFGVDIVTCADHDGFYGGYGGYGGHDGDGKGVECGFDEQLCYVHQYSPDGEIDWDLTDKQDPVCVAWDESCPCNTQWEEECESFGYTYCEAKSIGCFDPFDVECAESEVKCQDATGAYCWDPMWGSCPVSCTGNETLCSGMVYTESGEVNHSAPERQFCAAADTGCPCDPQWEKKCSDPWGFSWCVPGHETCPLYCADDEKECFFTPYGADGFPDWELPHNQTCVPADQPCPCHPTFEDRCENEFDSYCEAKVWGGCPVYCTSDQITCWVTPYKADGTIDDEGWTESCADAVDGCPCDPVWEQKCTYAGVNFCESISHACPVDCGDFGTCWHWLSGNESCATDTGCVCESNEISCTNVDTNLTECFPASYYPNGCPLECRHDQIYCSIVSFDTNGLMLWEDYCEDGEANDWHCPVICKADSAQKCGSGFDEYCVSLGETCPLICEEQYCWTDNFAANGDWLGTTESCAAWGEQCPCGAESVRCTDPNNPDDSWCSPTFYGCPLICNELTEKTCFPISFTPEGRAPVARMQRCAGGRTTSGWRTKSASRQQTTAL</sequence>